<organism evidence="2">
    <name type="scientific">Schlesneria paludicola</name>
    <dbReference type="NCBI Taxonomy" id="360056"/>
    <lineage>
        <taxon>Bacteria</taxon>
        <taxon>Pseudomonadati</taxon>
        <taxon>Planctomycetota</taxon>
        <taxon>Planctomycetia</taxon>
        <taxon>Planctomycetales</taxon>
        <taxon>Planctomycetaceae</taxon>
        <taxon>Schlesneria</taxon>
    </lineage>
</organism>
<keyword evidence="1" id="KW-0732">Signal</keyword>
<dbReference type="Pfam" id="PF07643">
    <property type="entry name" value="DUF1598"/>
    <property type="match status" value="1"/>
</dbReference>
<name>A0A7C2JWD0_9PLAN</name>
<reference evidence="2" key="1">
    <citation type="journal article" date="2020" name="mSystems">
        <title>Genome- and Community-Level Interaction Insights into Carbon Utilization and Element Cycling Functions of Hydrothermarchaeota in Hydrothermal Sediment.</title>
        <authorList>
            <person name="Zhou Z."/>
            <person name="Liu Y."/>
            <person name="Xu W."/>
            <person name="Pan J."/>
            <person name="Luo Z.H."/>
            <person name="Li M."/>
        </authorList>
    </citation>
    <scope>NUCLEOTIDE SEQUENCE [LARGE SCALE GENOMIC DNA]</scope>
    <source>
        <strain evidence="2">SpSt-339</strain>
    </source>
</reference>
<proteinExistence type="predicted"/>
<sequence length="456" mass="49751">MECVVMRRVALVCLGLLLSAPAFGQNQNNQNNNVGGIQITPQGIVGPGFVADQSSRLDRKRQRAFAEKSLAADLAAASACRKVSLVKLEAAIDGALSQGQPLPEEMRHLAGLQRIDFLFVDPEGKDLVIAGPAEGYAPDASGRMRGAETGRPTLLLDDLLVALRFVPRASEVGCSIDPAPGRLAALNQYLAQNSTPASAAVIEGRYRQMAQVLGMQDVRIMGVPETSRFGHTLLAADYRMKRISLGLENPGVKGLRSHLAMLTGGGNSLQRWWFVPYYEGLFRTPDHLAYEFTGQRVQLLSQEEIATSQGSRFDAATTRQSTQAFAKQFTERYAELAEQSPVFAELQNLFDLCLVAALIDREQLSSRIDWTMSLLLDEARLPHGAGPAPRQVPSLSSFKRANAGTIIGLVGGGVTIRASQWVSPQAFREDASRRIESTRTESLAAPRVEAHPWWWD</sequence>
<accession>A0A7C2JWD0</accession>
<dbReference type="AlphaFoldDB" id="A0A7C2JWD0"/>
<dbReference type="InterPro" id="IPR011487">
    <property type="entry name" value="DUF1598"/>
</dbReference>
<evidence type="ECO:0000313" key="2">
    <source>
        <dbReference type="EMBL" id="HEN14124.1"/>
    </source>
</evidence>
<gene>
    <name evidence="2" type="ORF">ENQ76_01475</name>
</gene>
<dbReference type="EMBL" id="DSOK01000046">
    <property type="protein sequence ID" value="HEN14124.1"/>
    <property type="molecule type" value="Genomic_DNA"/>
</dbReference>
<feature type="chain" id="PRO_5027557614" evidence="1">
    <location>
        <begin position="25"/>
        <end position="456"/>
    </location>
</feature>
<feature type="signal peptide" evidence="1">
    <location>
        <begin position="1"/>
        <end position="24"/>
    </location>
</feature>
<evidence type="ECO:0000256" key="1">
    <source>
        <dbReference type="SAM" id="SignalP"/>
    </source>
</evidence>
<protein>
    <submittedName>
        <fullName evidence="2">DUF1598 domain-containing protein</fullName>
    </submittedName>
</protein>
<comment type="caution">
    <text evidence="2">The sequence shown here is derived from an EMBL/GenBank/DDBJ whole genome shotgun (WGS) entry which is preliminary data.</text>
</comment>